<reference evidence="4 5" key="1">
    <citation type="journal article" date="2016" name="Sci. Rep.">
        <title>Peltaster fructicola genome reveals evolution from an invasive phytopathogen to an ectophytic parasite.</title>
        <authorList>
            <person name="Xu C."/>
            <person name="Chen H."/>
            <person name="Gleason M.L."/>
            <person name="Xu J.R."/>
            <person name="Liu H."/>
            <person name="Zhang R."/>
            <person name="Sun G."/>
        </authorList>
    </citation>
    <scope>NUCLEOTIDE SEQUENCE [LARGE SCALE GENOMIC DNA]</scope>
    <source>
        <strain evidence="4 5">LNHT1506</strain>
    </source>
</reference>
<proteinExistence type="predicted"/>
<keyword evidence="5" id="KW-1185">Reference proteome</keyword>
<dbReference type="InterPro" id="IPR029052">
    <property type="entry name" value="Metallo-depent_PP-like"/>
</dbReference>
<feature type="signal peptide" evidence="1">
    <location>
        <begin position="1"/>
        <end position="18"/>
    </location>
</feature>
<dbReference type="InterPro" id="IPR014485">
    <property type="entry name" value="Pesterase_C1039"/>
</dbReference>
<protein>
    <submittedName>
        <fullName evidence="4">Uncharacterized protein</fullName>
    </submittedName>
</protein>
<dbReference type="Pfam" id="PF21953">
    <property type="entry name" value="NadN_nucleosid_C"/>
    <property type="match status" value="1"/>
</dbReference>
<dbReference type="InterPro" id="IPR053828">
    <property type="entry name" value="Nucleosidase_C"/>
</dbReference>
<dbReference type="GO" id="GO:0005576">
    <property type="term" value="C:extracellular region"/>
    <property type="evidence" value="ECO:0007669"/>
    <property type="project" value="UniProtKB-ARBA"/>
</dbReference>
<keyword evidence="1" id="KW-0732">Signal</keyword>
<dbReference type="PANTHER" id="PTHR11575">
    <property type="entry name" value="5'-NUCLEOTIDASE-RELATED"/>
    <property type="match status" value="1"/>
</dbReference>
<dbReference type="GO" id="GO:0016787">
    <property type="term" value="F:hydrolase activity"/>
    <property type="evidence" value="ECO:0007669"/>
    <property type="project" value="InterPro"/>
</dbReference>
<name>A0A6H0XKV9_9PEZI</name>
<dbReference type="FunFam" id="3.60.21.10:FF:000043">
    <property type="entry name" value="Ser/Thr protein phosphatase family"/>
    <property type="match status" value="1"/>
</dbReference>
<dbReference type="GO" id="GO:0005829">
    <property type="term" value="C:cytosol"/>
    <property type="evidence" value="ECO:0007669"/>
    <property type="project" value="TreeGrafter"/>
</dbReference>
<dbReference type="OrthoDB" id="7722975at2759"/>
<dbReference type="InterPro" id="IPR041823">
    <property type="entry name" value="YHR202W_N"/>
</dbReference>
<feature type="chain" id="PRO_5026115055" evidence="1">
    <location>
        <begin position="19"/>
        <end position="596"/>
    </location>
</feature>
<feature type="domain" description="Calcineurin-like phosphoesterase" evidence="2">
    <location>
        <begin position="40"/>
        <end position="264"/>
    </location>
</feature>
<dbReference type="AlphaFoldDB" id="A0A6H0XKV9"/>
<dbReference type="Pfam" id="PF00149">
    <property type="entry name" value="Metallophos"/>
    <property type="match status" value="1"/>
</dbReference>
<organism evidence="4 5">
    <name type="scientific">Peltaster fructicola</name>
    <dbReference type="NCBI Taxonomy" id="286661"/>
    <lineage>
        <taxon>Eukaryota</taxon>
        <taxon>Fungi</taxon>
        <taxon>Dikarya</taxon>
        <taxon>Ascomycota</taxon>
        <taxon>Pezizomycotina</taxon>
        <taxon>Dothideomycetes</taxon>
        <taxon>Dothideomycetes incertae sedis</taxon>
        <taxon>Peltaster</taxon>
    </lineage>
</organism>
<dbReference type="InterPro" id="IPR004843">
    <property type="entry name" value="Calcineurin-like_PHP"/>
</dbReference>
<evidence type="ECO:0000259" key="3">
    <source>
        <dbReference type="Pfam" id="PF21953"/>
    </source>
</evidence>
<sequence>MLFSRLALLFIYSHISYAAQPSAPSAIPAPLRKLPWGQLNFLHTTDAHGWHAGHLLEASYSADLGDHISFAHHLQKRADEDGSDLLLIDTGDRVEGNGLYDASDPKGLYTYETIKHQRMDVICSGNHELYKASTSNFEYNTTVPAFKDSYLASNIDIRDPKTGELVPLARKFRKFTTKNQKIRVMAFGFLFNFHGNADNTVVQNVEDTIQEKWFQDAIRDKDVDLFLVAGHVPVRNGEFDLIHKAIREVRWDSNIAFFGGHTHIRDYKKYDKRSYGLESGRYMETLGFMSISGLSAQSQSRASPIYERLYIDSNLYSLHAHSGQNRTTFDTELGRNVSAHIAEARKALNLDHAYGCAPQDYWLNRAPYPSNDSLLTWLETKVIPDTFREKGPAIVLTNTGAMRFDIFKGPFTIDSTFLVSPFTSGFHTLKDVPYVAASQVLRLLNNEGPITLKELIAQGSADALEDPHAHVQPSEVHEYSLRDQVPLITHDKDLIPGYTTKDDAGREGDDTIHQEIQFYAVPNAIAANIGFDPALFRTTVVPDTVDLVYNEFIENWILLALRYLGVKYAKEDAVKALDGATFTTIISEWVSANWEC</sequence>
<dbReference type="Gene3D" id="3.60.21.10">
    <property type="match status" value="1"/>
</dbReference>
<evidence type="ECO:0000313" key="4">
    <source>
        <dbReference type="EMBL" id="QIW95258.1"/>
    </source>
</evidence>
<dbReference type="SUPFAM" id="SSF56300">
    <property type="entry name" value="Metallo-dependent phosphatases"/>
    <property type="match status" value="1"/>
</dbReference>
<dbReference type="Gene3D" id="3.90.780.10">
    <property type="entry name" value="5'-Nucleotidase, C-terminal domain"/>
    <property type="match status" value="2"/>
</dbReference>
<dbReference type="InterPro" id="IPR006179">
    <property type="entry name" value="5_nucleotidase/apyrase"/>
</dbReference>
<accession>A0A6H0XKV9</accession>
<dbReference type="SUPFAM" id="SSF55816">
    <property type="entry name" value="5'-nucleotidase (syn. UDP-sugar hydrolase), C-terminal domain"/>
    <property type="match status" value="1"/>
</dbReference>
<evidence type="ECO:0000313" key="5">
    <source>
        <dbReference type="Proteomes" id="UP000503462"/>
    </source>
</evidence>
<evidence type="ECO:0000259" key="2">
    <source>
        <dbReference type="Pfam" id="PF00149"/>
    </source>
</evidence>
<dbReference type="PANTHER" id="PTHR11575:SF43">
    <property type="entry name" value="SER_THR PROTEIN PHOSPHATASE FAMILY (AFU_ORTHOLOGUE AFUA_3G04160)"/>
    <property type="match status" value="1"/>
</dbReference>
<evidence type="ECO:0000256" key="1">
    <source>
        <dbReference type="SAM" id="SignalP"/>
    </source>
</evidence>
<dbReference type="CDD" id="cd07407">
    <property type="entry name" value="MPP_YHR202W_N"/>
    <property type="match status" value="1"/>
</dbReference>
<dbReference type="EMBL" id="CP051139">
    <property type="protein sequence ID" value="QIW95258.1"/>
    <property type="molecule type" value="Genomic_DNA"/>
</dbReference>
<dbReference type="InterPro" id="IPR036907">
    <property type="entry name" value="5'-Nucleotdase_C_sf"/>
</dbReference>
<dbReference type="PIRSF" id="PIRSF017316">
    <property type="entry name" value="Pesterase_C1039"/>
    <property type="match status" value="1"/>
</dbReference>
<gene>
    <name evidence="4" type="ORF">AMS68_000776</name>
</gene>
<feature type="domain" description="Putative 5'-nucleotidase C-terminal" evidence="3">
    <location>
        <begin position="360"/>
        <end position="558"/>
    </location>
</feature>
<dbReference type="Proteomes" id="UP000503462">
    <property type="component" value="Chromosome 1"/>
</dbReference>
<dbReference type="GO" id="GO:0009166">
    <property type="term" value="P:nucleotide catabolic process"/>
    <property type="evidence" value="ECO:0007669"/>
    <property type="project" value="InterPro"/>
</dbReference>